<evidence type="ECO:0000313" key="2">
    <source>
        <dbReference type="Proteomes" id="UP001280121"/>
    </source>
</evidence>
<keyword evidence="2" id="KW-1185">Reference proteome</keyword>
<protein>
    <submittedName>
        <fullName evidence="1">Uncharacterized protein</fullName>
    </submittedName>
</protein>
<comment type="caution">
    <text evidence="1">The sequence shown here is derived from an EMBL/GenBank/DDBJ whole genome shotgun (WGS) entry which is preliminary data.</text>
</comment>
<reference evidence="1" key="1">
    <citation type="journal article" date="2023" name="Plant J.">
        <title>Genome sequences and population genomics provide insights into the demographic history, inbreeding, and mutation load of two 'living fossil' tree species of Dipteronia.</title>
        <authorList>
            <person name="Feng Y."/>
            <person name="Comes H.P."/>
            <person name="Chen J."/>
            <person name="Zhu S."/>
            <person name="Lu R."/>
            <person name="Zhang X."/>
            <person name="Li P."/>
            <person name="Qiu J."/>
            <person name="Olsen K.M."/>
            <person name="Qiu Y."/>
        </authorList>
    </citation>
    <scope>NUCLEOTIDE SEQUENCE</scope>
    <source>
        <strain evidence="1">KIB01</strain>
    </source>
</reference>
<dbReference type="Proteomes" id="UP001280121">
    <property type="component" value="Unassembled WGS sequence"/>
</dbReference>
<accession>A0AAD9XFX2</accession>
<name>A0AAD9XFX2_9ROSI</name>
<proteinExistence type="predicted"/>
<sequence length="114" mass="11898">MVGGARLQSPGARTVQPRVLGFGTDSEHGWSPVSPEAVSIGVDLRQGTSWLEGDGDVVGGVEADRVAFVGDGLLSGPENRTRAGTDPSQKARVELELELGRSSERCVTGHQISS</sequence>
<dbReference type="AlphaFoldDB" id="A0AAD9XFX2"/>
<dbReference type="EMBL" id="JANJYI010000002">
    <property type="protein sequence ID" value="KAK2658298.1"/>
    <property type="molecule type" value="Genomic_DNA"/>
</dbReference>
<evidence type="ECO:0000313" key="1">
    <source>
        <dbReference type="EMBL" id="KAK2658298.1"/>
    </source>
</evidence>
<organism evidence="1 2">
    <name type="scientific">Dipteronia dyeriana</name>
    <dbReference type="NCBI Taxonomy" id="168575"/>
    <lineage>
        <taxon>Eukaryota</taxon>
        <taxon>Viridiplantae</taxon>
        <taxon>Streptophyta</taxon>
        <taxon>Embryophyta</taxon>
        <taxon>Tracheophyta</taxon>
        <taxon>Spermatophyta</taxon>
        <taxon>Magnoliopsida</taxon>
        <taxon>eudicotyledons</taxon>
        <taxon>Gunneridae</taxon>
        <taxon>Pentapetalae</taxon>
        <taxon>rosids</taxon>
        <taxon>malvids</taxon>
        <taxon>Sapindales</taxon>
        <taxon>Sapindaceae</taxon>
        <taxon>Hippocastanoideae</taxon>
        <taxon>Acereae</taxon>
        <taxon>Dipteronia</taxon>
    </lineage>
</organism>
<gene>
    <name evidence="1" type="ORF">Ddye_004831</name>
</gene>